<evidence type="ECO:0000313" key="1">
    <source>
        <dbReference type="EMBL" id="PON49788.1"/>
    </source>
</evidence>
<feature type="non-terminal residue" evidence="1">
    <location>
        <position position="128"/>
    </location>
</feature>
<dbReference type="AlphaFoldDB" id="A0A2P5BLX1"/>
<proteinExistence type="predicted"/>
<dbReference type="EMBL" id="JXTB01000255">
    <property type="protein sequence ID" value="PON49788.1"/>
    <property type="molecule type" value="Genomic_DNA"/>
</dbReference>
<name>A0A2P5BLX1_PARAD</name>
<reference evidence="2" key="1">
    <citation type="submission" date="2016-06" db="EMBL/GenBank/DDBJ databases">
        <title>Parallel loss of symbiosis genes in relatives of nitrogen-fixing non-legume Parasponia.</title>
        <authorList>
            <person name="Van Velzen R."/>
            <person name="Holmer R."/>
            <person name="Bu F."/>
            <person name="Rutten L."/>
            <person name="Van Zeijl A."/>
            <person name="Liu W."/>
            <person name="Santuari L."/>
            <person name="Cao Q."/>
            <person name="Sharma T."/>
            <person name="Shen D."/>
            <person name="Roswanjaya Y."/>
            <person name="Wardhani T."/>
            <person name="Kalhor M.S."/>
            <person name="Jansen J."/>
            <person name="Van den Hoogen J."/>
            <person name="Gungor B."/>
            <person name="Hartog M."/>
            <person name="Hontelez J."/>
            <person name="Verver J."/>
            <person name="Yang W.-C."/>
            <person name="Schijlen E."/>
            <person name="Repin R."/>
            <person name="Schilthuizen M."/>
            <person name="Schranz E."/>
            <person name="Heidstra R."/>
            <person name="Miyata K."/>
            <person name="Fedorova E."/>
            <person name="Kohlen W."/>
            <person name="Bisseling T."/>
            <person name="Smit S."/>
            <person name="Geurts R."/>
        </authorList>
    </citation>
    <scope>NUCLEOTIDE SEQUENCE [LARGE SCALE GENOMIC DNA]</scope>
    <source>
        <strain evidence="2">cv. WU1-14</strain>
    </source>
</reference>
<accession>A0A2P5BLX1</accession>
<protein>
    <submittedName>
        <fullName evidence="1">Uncharacterized protein</fullName>
    </submittedName>
</protein>
<comment type="caution">
    <text evidence="1">The sequence shown here is derived from an EMBL/GenBank/DDBJ whole genome shotgun (WGS) entry which is preliminary data.</text>
</comment>
<sequence length="128" mass="14650">MVDWFSPRSNLMSKTNICSPSVVNTLYSYCRTLRTKLFSYFLNLLARVLVTGPTRICIGSRIFTALISSSVLDWQTIPSHLRLSKESSKFEPTTSNIQDNNVATKPPVYLNMVQKKMITTYTFLMKKL</sequence>
<gene>
    <name evidence="1" type="ORF">PanWU01x14_228240</name>
</gene>
<evidence type="ECO:0000313" key="2">
    <source>
        <dbReference type="Proteomes" id="UP000237105"/>
    </source>
</evidence>
<organism evidence="1 2">
    <name type="scientific">Parasponia andersonii</name>
    <name type="common">Sponia andersonii</name>
    <dbReference type="NCBI Taxonomy" id="3476"/>
    <lineage>
        <taxon>Eukaryota</taxon>
        <taxon>Viridiplantae</taxon>
        <taxon>Streptophyta</taxon>
        <taxon>Embryophyta</taxon>
        <taxon>Tracheophyta</taxon>
        <taxon>Spermatophyta</taxon>
        <taxon>Magnoliopsida</taxon>
        <taxon>eudicotyledons</taxon>
        <taxon>Gunneridae</taxon>
        <taxon>Pentapetalae</taxon>
        <taxon>rosids</taxon>
        <taxon>fabids</taxon>
        <taxon>Rosales</taxon>
        <taxon>Cannabaceae</taxon>
        <taxon>Parasponia</taxon>
    </lineage>
</organism>
<dbReference type="Proteomes" id="UP000237105">
    <property type="component" value="Unassembled WGS sequence"/>
</dbReference>
<keyword evidence="2" id="KW-1185">Reference proteome</keyword>